<dbReference type="Proteomes" id="UP000569732">
    <property type="component" value="Unassembled WGS sequence"/>
</dbReference>
<reference evidence="5 6" key="1">
    <citation type="submission" date="2020-07" db="EMBL/GenBank/DDBJ databases">
        <title>Endozoicomonas sp. nov., isolated from sediment.</title>
        <authorList>
            <person name="Gu T."/>
        </authorList>
    </citation>
    <scope>NUCLEOTIDE SEQUENCE [LARGE SCALE GENOMIC DNA]</scope>
    <source>
        <strain evidence="5 6">SM1973</strain>
    </source>
</reference>
<dbReference type="InterPro" id="IPR028082">
    <property type="entry name" value="Peripla_BP_I"/>
</dbReference>
<feature type="chain" id="PRO_5032472252" evidence="3">
    <location>
        <begin position="27"/>
        <end position="414"/>
    </location>
</feature>
<protein>
    <submittedName>
        <fullName evidence="5">ABC transporter substrate-binding protein</fullName>
    </submittedName>
</protein>
<dbReference type="RefSeq" id="WP_180568964.1">
    <property type="nucleotide sequence ID" value="NZ_JACCKB010000019.1"/>
</dbReference>
<dbReference type="AlphaFoldDB" id="A0A853HYX9"/>
<organism evidence="5 6">
    <name type="scientific">Spartinivicinus marinus</name>
    <dbReference type="NCBI Taxonomy" id="2994442"/>
    <lineage>
        <taxon>Bacteria</taxon>
        <taxon>Pseudomonadati</taxon>
        <taxon>Pseudomonadota</taxon>
        <taxon>Gammaproteobacteria</taxon>
        <taxon>Oceanospirillales</taxon>
        <taxon>Zooshikellaceae</taxon>
        <taxon>Spartinivicinus</taxon>
    </lineage>
</organism>
<keyword evidence="2 3" id="KW-0732">Signal</keyword>
<evidence type="ECO:0000313" key="5">
    <source>
        <dbReference type="EMBL" id="NYZ66940.1"/>
    </source>
</evidence>
<feature type="domain" description="Leucine-binding protein" evidence="4">
    <location>
        <begin position="36"/>
        <end position="197"/>
    </location>
</feature>
<dbReference type="CDD" id="cd19978">
    <property type="entry name" value="PBP1_ABC_ligand_binding-like"/>
    <property type="match status" value="1"/>
</dbReference>
<feature type="signal peptide" evidence="3">
    <location>
        <begin position="1"/>
        <end position="26"/>
    </location>
</feature>
<dbReference type="InterPro" id="IPR028081">
    <property type="entry name" value="Leu-bd"/>
</dbReference>
<dbReference type="PANTHER" id="PTHR47235:SF1">
    <property type="entry name" value="BLR6548 PROTEIN"/>
    <property type="match status" value="1"/>
</dbReference>
<dbReference type="Pfam" id="PF13458">
    <property type="entry name" value="Peripla_BP_6"/>
    <property type="match status" value="1"/>
</dbReference>
<evidence type="ECO:0000313" key="6">
    <source>
        <dbReference type="Proteomes" id="UP000569732"/>
    </source>
</evidence>
<comment type="similarity">
    <text evidence="1">Belongs to the leucine-binding protein family.</text>
</comment>
<dbReference type="Gene3D" id="3.40.50.2300">
    <property type="match status" value="2"/>
</dbReference>
<evidence type="ECO:0000259" key="4">
    <source>
        <dbReference type="Pfam" id="PF13458"/>
    </source>
</evidence>
<evidence type="ECO:0000256" key="2">
    <source>
        <dbReference type="ARBA" id="ARBA00022729"/>
    </source>
</evidence>
<dbReference type="EMBL" id="JACCKB010000019">
    <property type="protein sequence ID" value="NYZ66940.1"/>
    <property type="molecule type" value="Genomic_DNA"/>
</dbReference>
<gene>
    <name evidence="5" type="ORF">H0A36_13040</name>
</gene>
<comment type="caution">
    <text evidence="5">The sequence shown here is derived from an EMBL/GenBank/DDBJ whole genome shotgun (WGS) entry which is preliminary data.</text>
</comment>
<sequence>MKMFYSLCSFGLISLLLTAPTAVVYAKEGAGVSADKIKLGSVLALRGRARSLGVGMRQGLEAAFSGVTVKGKTIEVVFENDGYEPDLAVKATNKLIKENIFLMIGNVGTPTAKVTLPVLAKQQVPAVGFFTGAGLLRPGPGPVINYRASYVQETEAVINAALDHGLKPTEVCAYVQNDAYGMAGLTGIKLALEKANADSELLNKLTNMISMTGDNPPRNKVGPVGVYKRNTREINPGYESLKNWEQTNNSKCRLVVTVGAYDNISQMIRLANKTNTENWIFSAVSFTGANVLKEKLVGFGVHERVIMTQVVPLLNSDLPIVQEAKTALGTKFGFVSLEGYIVGKMTAKLLEQMPSPITRDNFVSYAKTAAFDLGGLAIDFTKNGYQGSDLVIPSYLTKEGYVQMTKTIWESITK</sequence>
<keyword evidence="6" id="KW-1185">Reference proteome</keyword>
<name>A0A853HYX9_9GAMM</name>
<evidence type="ECO:0000256" key="1">
    <source>
        <dbReference type="ARBA" id="ARBA00010062"/>
    </source>
</evidence>
<dbReference type="SUPFAM" id="SSF53822">
    <property type="entry name" value="Periplasmic binding protein-like I"/>
    <property type="match status" value="1"/>
</dbReference>
<dbReference type="PANTHER" id="PTHR47235">
    <property type="entry name" value="BLR6548 PROTEIN"/>
    <property type="match status" value="1"/>
</dbReference>
<proteinExistence type="inferred from homology"/>
<accession>A0A853HYX9</accession>
<evidence type="ECO:0000256" key="3">
    <source>
        <dbReference type="SAM" id="SignalP"/>
    </source>
</evidence>